<reference evidence="2 3" key="1">
    <citation type="submission" date="2015-11" db="EMBL/GenBank/DDBJ databases">
        <title>Expanding the genomic diversity of Burkholderia species for the development of highly accurate diagnostics.</title>
        <authorList>
            <person name="Sahl J."/>
            <person name="Keim P."/>
            <person name="Wagner D."/>
        </authorList>
    </citation>
    <scope>NUCLEOTIDE SEQUENCE [LARGE SCALE GENOMIC DNA]</scope>
    <source>
        <strain evidence="2 3">MSMB793WGS</strain>
    </source>
</reference>
<protein>
    <submittedName>
        <fullName evidence="2">Uncharacterized protein</fullName>
    </submittedName>
</protein>
<dbReference type="Proteomes" id="UP000068016">
    <property type="component" value="Unassembled WGS sequence"/>
</dbReference>
<sequence>MARIIPPKHIDGFATQFVSETKIRCAEHSKACSSRAHTPLHIHEINEQGLVHRPDVPPSTQIDARARRDQKVDGKKSIPLCGNPLQRRERESYERGDPTQSRIFVCRADNRHPSTGFEFSRQSCWQFNKEILTWLAILVEQ</sequence>
<gene>
    <name evidence="2" type="ORF">WT83_01805</name>
</gene>
<organism evidence="2 3">
    <name type="scientific">Burkholderia territorii</name>
    <dbReference type="NCBI Taxonomy" id="1503055"/>
    <lineage>
        <taxon>Bacteria</taxon>
        <taxon>Pseudomonadati</taxon>
        <taxon>Pseudomonadota</taxon>
        <taxon>Betaproteobacteria</taxon>
        <taxon>Burkholderiales</taxon>
        <taxon>Burkholderiaceae</taxon>
        <taxon>Burkholderia</taxon>
        <taxon>Burkholderia cepacia complex</taxon>
    </lineage>
</organism>
<feature type="compositionally biased region" description="Basic and acidic residues" evidence="1">
    <location>
        <begin position="86"/>
        <end position="97"/>
    </location>
</feature>
<name>A0A108F6T2_9BURK</name>
<evidence type="ECO:0000313" key="2">
    <source>
        <dbReference type="EMBL" id="KWN24144.1"/>
    </source>
</evidence>
<feature type="compositionally biased region" description="Basic and acidic residues" evidence="1">
    <location>
        <begin position="64"/>
        <end position="76"/>
    </location>
</feature>
<evidence type="ECO:0000313" key="3">
    <source>
        <dbReference type="Proteomes" id="UP000068016"/>
    </source>
</evidence>
<proteinExistence type="predicted"/>
<feature type="region of interest" description="Disordered" evidence="1">
    <location>
        <begin position="51"/>
        <end position="97"/>
    </location>
</feature>
<comment type="caution">
    <text evidence="2">The sequence shown here is derived from an EMBL/GenBank/DDBJ whole genome shotgun (WGS) entry which is preliminary data.</text>
</comment>
<evidence type="ECO:0000256" key="1">
    <source>
        <dbReference type="SAM" id="MobiDB-lite"/>
    </source>
</evidence>
<dbReference type="EMBL" id="LPLZ01000006">
    <property type="protein sequence ID" value="KWN24144.1"/>
    <property type="molecule type" value="Genomic_DNA"/>
</dbReference>
<dbReference type="AlphaFoldDB" id="A0A108F6T2"/>
<accession>A0A108F6T2</accession>